<accession>E8QFL9</accession>
<dbReference type="Proteomes" id="UP000009059">
    <property type="component" value="Chromosome"/>
</dbReference>
<sequence length="46" mass="5418">MLKRLAKQPLKTILSPILGLVFKKALEFLNFFYYAIFGSVILNFYF</sequence>
<dbReference type="AlphaFoldDB" id="E8QFL9"/>
<dbReference type="HOGENOM" id="CLU_208463_0_0_7"/>
<reference evidence="3" key="1">
    <citation type="submission" date="2010-11" db="EMBL/GenBank/DDBJ databases">
        <title>Genome sequence of Helicobacter pylori strain India7.</title>
        <authorList>
            <person name="Kersulyte D."/>
            <person name="Mukhopadhyay A."/>
            <person name="Choudhury A."/>
            <person name="Nair G.B."/>
            <person name="Berg D.E."/>
        </authorList>
    </citation>
    <scope>NUCLEOTIDE SEQUENCE [LARGE SCALE GENOMIC DNA]</scope>
    <source>
        <strain evidence="3">India7</strain>
    </source>
</reference>
<organism evidence="2 3">
    <name type="scientific">Helicobacter pylori (strain India7)</name>
    <dbReference type="NCBI Taxonomy" id="907238"/>
    <lineage>
        <taxon>Bacteria</taxon>
        <taxon>Pseudomonadati</taxon>
        <taxon>Campylobacterota</taxon>
        <taxon>Epsilonproteobacteria</taxon>
        <taxon>Campylobacterales</taxon>
        <taxon>Helicobacteraceae</taxon>
        <taxon>Helicobacter</taxon>
    </lineage>
</organism>
<feature type="transmembrane region" description="Helical" evidence="1">
    <location>
        <begin position="28"/>
        <end position="45"/>
    </location>
</feature>
<dbReference type="KEGG" id="hpn:HPIN_02655"/>
<evidence type="ECO:0000313" key="2">
    <source>
        <dbReference type="EMBL" id="ADU79781.1"/>
    </source>
</evidence>
<evidence type="ECO:0000313" key="3">
    <source>
        <dbReference type="Proteomes" id="UP000009059"/>
    </source>
</evidence>
<keyword evidence="1" id="KW-0812">Transmembrane</keyword>
<keyword evidence="1" id="KW-1133">Transmembrane helix</keyword>
<protein>
    <submittedName>
        <fullName evidence="2">Uncharacterized protein</fullName>
    </submittedName>
</protein>
<dbReference type="EMBL" id="CP002331">
    <property type="protein sequence ID" value="ADU79781.1"/>
    <property type="molecule type" value="Genomic_DNA"/>
</dbReference>
<evidence type="ECO:0000256" key="1">
    <source>
        <dbReference type="SAM" id="Phobius"/>
    </source>
</evidence>
<name>E8QFL9_HELP7</name>
<proteinExistence type="predicted"/>
<dbReference type="PATRIC" id="fig|907238.3.peg.531"/>
<gene>
    <name evidence="2" type="ordered locus">HPIN_02655</name>
</gene>
<keyword evidence="1" id="KW-0472">Membrane</keyword>